<reference evidence="1 2" key="1">
    <citation type="journal article" date="2015" name="Fungal Genet. Biol.">
        <title>Evolution of novel wood decay mechanisms in Agaricales revealed by the genome sequences of Fistulina hepatica and Cylindrobasidium torrendii.</title>
        <authorList>
            <person name="Floudas D."/>
            <person name="Held B.W."/>
            <person name="Riley R."/>
            <person name="Nagy L.G."/>
            <person name="Koehler G."/>
            <person name="Ransdell A.S."/>
            <person name="Younus H."/>
            <person name="Chow J."/>
            <person name="Chiniquy J."/>
            <person name="Lipzen A."/>
            <person name="Tritt A."/>
            <person name="Sun H."/>
            <person name="Haridas S."/>
            <person name="LaButti K."/>
            <person name="Ohm R.A."/>
            <person name="Kues U."/>
            <person name="Blanchette R.A."/>
            <person name="Grigoriev I.V."/>
            <person name="Minto R.E."/>
            <person name="Hibbett D.S."/>
        </authorList>
    </citation>
    <scope>NUCLEOTIDE SEQUENCE [LARGE SCALE GENOMIC DNA]</scope>
    <source>
        <strain evidence="1 2">FP15055 ss-10</strain>
    </source>
</reference>
<gene>
    <name evidence="1" type="ORF">CYLTODRAFT_314043</name>
</gene>
<feature type="non-terminal residue" evidence="1">
    <location>
        <position position="102"/>
    </location>
</feature>
<evidence type="ECO:0000313" key="1">
    <source>
        <dbReference type="EMBL" id="KIY66044.1"/>
    </source>
</evidence>
<dbReference type="AlphaFoldDB" id="A0A0D7B779"/>
<dbReference type="Gene3D" id="1.20.1280.50">
    <property type="match status" value="1"/>
</dbReference>
<name>A0A0D7B779_9AGAR</name>
<organism evidence="1 2">
    <name type="scientific">Cylindrobasidium torrendii FP15055 ss-10</name>
    <dbReference type="NCBI Taxonomy" id="1314674"/>
    <lineage>
        <taxon>Eukaryota</taxon>
        <taxon>Fungi</taxon>
        <taxon>Dikarya</taxon>
        <taxon>Basidiomycota</taxon>
        <taxon>Agaricomycotina</taxon>
        <taxon>Agaricomycetes</taxon>
        <taxon>Agaricomycetidae</taxon>
        <taxon>Agaricales</taxon>
        <taxon>Marasmiineae</taxon>
        <taxon>Physalacriaceae</taxon>
        <taxon>Cylindrobasidium</taxon>
    </lineage>
</organism>
<accession>A0A0D7B779</accession>
<keyword evidence="2" id="KW-1185">Reference proteome</keyword>
<dbReference type="EMBL" id="KN880567">
    <property type="protein sequence ID" value="KIY66044.1"/>
    <property type="molecule type" value="Genomic_DNA"/>
</dbReference>
<protein>
    <submittedName>
        <fullName evidence="1">Uncharacterized protein</fullName>
    </submittedName>
</protein>
<feature type="non-terminal residue" evidence="1">
    <location>
        <position position="1"/>
    </location>
</feature>
<dbReference type="Proteomes" id="UP000054007">
    <property type="component" value="Unassembled WGS sequence"/>
</dbReference>
<proteinExistence type="predicted"/>
<dbReference type="STRING" id="1314674.A0A0D7B779"/>
<evidence type="ECO:0000313" key="2">
    <source>
        <dbReference type="Proteomes" id="UP000054007"/>
    </source>
</evidence>
<sequence length="102" mass="11681">TPTDTTARLKEFISDVKDEIQDMENAIQALKTQLDDGKRFLAAHEGLLCRALDLPNEILNEVFMLCLDEHGCYPLYGRCGPWSLSAVCRRWRQVAISMPKLW</sequence>
<dbReference type="OrthoDB" id="3139399at2759"/>